<gene>
    <name evidence="1" type="ORF">NPIL_444811</name>
</gene>
<reference evidence="1" key="1">
    <citation type="submission" date="2020-08" db="EMBL/GenBank/DDBJ databases">
        <title>Multicomponent nature underlies the extraordinary mechanical properties of spider dragline silk.</title>
        <authorList>
            <person name="Kono N."/>
            <person name="Nakamura H."/>
            <person name="Mori M."/>
            <person name="Yoshida Y."/>
            <person name="Ohtoshi R."/>
            <person name="Malay A.D."/>
            <person name="Moran D.A.P."/>
            <person name="Tomita M."/>
            <person name="Numata K."/>
            <person name="Arakawa K."/>
        </authorList>
    </citation>
    <scope>NUCLEOTIDE SEQUENCE</scope>
</reference>
<dbReference type="EMBL" id="BMAW01120803">
    <property type="protein sequence ID" value="GFT90861.1"/>
    <property type="molecule type" value="Genomic_DNA"/>
</dbReference>
<dbReference type="Proteomes" id="UP000887013">
    <property type="component" value="Unassembled WGS sequence"/>
</dbReference>
<name>A0A8X6UAB1_NEPPI</name>
<dbReference type="AlphaFoldDB" id="A0A8X6UAB1"/>
<comment type="caution">
    <text evidence="1">The sequence shown here is derived from an EMBL/GenBank/DDBJ whole genome shotgun (WGS) entry which is preliminary data.</text>
</comment>
<organism evidence="1 2">
    <name type="scientific">Nephila pilipes</name>
    <name type="common">Giant wood spider</name>
    <name type="synonym">Nephila maculata</name>
    <dbReference type="NCBI Taxonomy" id="299642"/>
    <lineage>
        <taxon>Eukaryota</taxon>
        <taxon>Metazoa</taxon>
        <taxon>Ecdysozoa</taxon>
        <taxon>Arthropoda</taxon>
        <taxon>Chelicerata</taxon>
        <taxon>Arachnida</taxon>
        <taxon>Araneae</taxon>
        <taxon>Araneomorphae</taxon>
        <taxon>Entelegynae</taxon>
        <taxon>Araneoidea</taxon>
        <taxon>Nephilidae</taxon>
        <taxon>Nephila</taxon>
    </lineage>
</organism>
<accession>A0A8X6UAB1</accession>
<evidence type="ECO:0000313" key="1">
    <source>
        <dbReference type="EMBL" id="GFT90861.1"/>
    </source>
</evidence>
<evidence type="ECO:0000313" key="2">
    <source>
        <dbReference type="Proteomes" id="UP000887013"/>
    </source>
</evidence>
<sequence>MLERITLAGGIELPQQQVSTFFYMDTLISVTNCHDLISEIDRCYFPTVQDRINKIINEHGTLPIQNPATILEENLKKPIMKIKKLPDEHYHTANLLKTDLYYLKLKREKNFK</sequence>
<keyword evidence="2" id="KW-1185">Reference proteome</keyword>
<protein>
    <submittedName>
        <fullName evidence="1">Uncharacterized protein</fullName>
    </submittedName>
</protein>
<proteinExistence type="predicted"/>